<keyword evidence="2" id="KW-0720">Serine protease</keyword>
<protein>
    <submittedName>
        <fullName evidence="5">S9 family peptidase</fullName>
    </submittedName>
</protein>
<dbReference type="InterPro" id="IPR011659">
    <property type="entry name" value="WD40"/>
</dbReference>
<evidence type="ECO:0000313" key="5">
    <source>
        <dbReference type="EMBL" id="WFR98027.1"/>
    </source>
</evidence>
<keyword evidence="6" id="KW-1185">Reference proteome</keyword>
<evidence type="ECO:0000313" key="6">
    <source>
        <dbReference type="Proteomes" id="UP000249499"/>
    </source>
</evidence>
<accession>A0AAF1KGU3</accession>
<dbReference type="Gene3D" id="3.40.50.1820">
    <property type="entry name" value="alpha/beta hydrolase"/>
    <property type="match status" value="1"/>
</dbReference>
<dbReference type="InterPro" id="IPR015943">
    <property type="entry name" value="WD40/YVTN_repeat-like_dom_sf"/>
</dbReference>
<dbReference type="GO" id="GO:0006508">
    <property type="term" value="P:proteolysis"/>
    <property type="evidence" value="ECO:0007669"/>
    <property type="project" value="InterPro"/>
</dbReference>
<evidence type="ECO:0000259" key="4">
    <source>
        <dbReference type="Pfam" id="PF00326"/>
    </source>
</evidence>
<reference evidence="5 6" key="1">
    <citation type="journal article" date="2018" name="Sci. Rep.">
        <title>Rhizobium tumorigenes sp. nov., a novel plant tumorigenic bacterium isolated from cane gall tumors on thornless blackberry.</title>
        <authorList>
            <person name="Kuzmanovi N."/>
            <person name="Smalla K."/>
            <person name="Gronow S."/>
            <person name="PuBawska J."/>
        </authorList>
    </citation>
    <scope>NUCLEOTIDE SEQUENCE [LARGE SCALE GENOMIC DNA]</scope>
    <source>
        <strain evidence="5 6">1078</strain>
    </source>
</reference>
<proteinExistence type="predicted"/>
<dbReference type="KEGG" id="rtu:PR017_19280"/>
<dbReference type="AlphaFoldDB" id="A0AAF1KGU3"/>
<dbReference type="Pfam" id="PF00326">
    <property type="entry name" value="Peptidase_S9"/>
    <property type="match status" value="1"/>
</dbReference>
<dbReference type="SUPFAM" id="SSF82171">
    <property type="entry name" value="DPP6 N-terminal domain-like"/>
    <property type="match status" value="1"/>
</dbReference>
<organism evidence="5 6">
    <name type="scientific">Rhizobium tumorigenes</name>
    <dbReference type="NCBI Taxonomy" id="2041385"/>
    <lineage>
        <taxon>Bacteria</taxon>
        <taxon>Pseudomonadati</taxon>
        <taxon>Pseudomonadota</taxon>
        <taxon>Alphaproteobacteria</taxon>
        <taxon>Hyphomicrobiales</taxon>
        <taxon>Rhizobiaceae</taxon>
        <taxon>Rhizobium/Agrobacterium group</taxon>
        <taxon>Rhizobium</taxon>
    </lineage>
</organism>
<reference evidence="6" key="2">
    <citation type="journal article" date="2023" name="MicrobiologyOpen">
        <title>Genomics of the tumorigenes clade of the family Rhizobiaceae and description of Rhizobium rhododendri sp. nov.</title>
        <authorList>
            <person name="Kuzmanovic N."/>
            <person name="diCenzo G.C."/>
            <person name="Bunk B."/>
            <person name="Sproeer C."/>
            <person name="Fruehling A."/>
            <person name="Neumann-Schaal M."/>
            <person name="Overmann J."/>
            <person name="Smalla K."/>
        </authorList>
    </citation>
    <scope>NUCLEOTIDE SEQUENCE [LARGE SCALE GENOMIC DNA]</scope>
    <source>
        <strain evidence="6">1078</strain>
        <plasmid evidence="6">pRt1078</plasmid>
    </source>
</reference>
<keyword evidence="2" id="KW-0645">Protease</keyword>
<gene>
    <name evidence="5" type="ORF">PR017_19280</name>
</gene>
<dbReference type="Gene3D" id="2.120.10.30">
    <property type="entry name" value="TolB, C-terminal domain"/>
    <property type="match status" value="1"/>
</dbReference>
<keyword evidence="5" id="KW-0614">Plasmid</keyword>
<keyword evidence="1" id="KW-0378">Hydrolase</keyword>
<sequence>MKLVFPLTASLLTAVTPSPKEVDIQALRLRSPIAPTTNTAEFGSPISPSDIMQLHDMRHLEMSPDGKTILFVVQRQVATFGSDQQRIWFVPTDGSEPARELVSGPGVDNTPRWSPDGGMIAFLSNRSSKQTIETDMSTAGKPAASSRPEGQTDGSPPAVLDAGGKQTRQLWKVGRNGGEPVPLPAVPCDITDFAWSPEGTKIAFLSADPDPPGEKADREAKRDWVEMDKAGHMSRLWVLDLLSHKARPVSPETVNVSKMAWSPDGKRMAVRVADTSAINDHFYHSRITTFDLQNGTLGKTLIEHAAEGPLWAPDGTAILASEILTPGFIGMAPRVYSFATNTLIKLADDHAGLLTRLQWAADSRSILALSFEETQSRLVRIAATGNGRVTRLATLEGEAFDLTTSQDDRLVAVALSSPERPADVWTIAGKQIRPITMINPQVARWKCGKVSQISWTSSHDGKRIYSVLVTPPDYTPGNPIKTVIQIHGGPEWAWWAGWLGSWHEWAQMLATHGYAVLLPNPRGSDGQGTAFARAIGHDWGGVDYQDVIDGVDMLVAMKISDPSRLGIGGWSYGGFMAAWAVTHSERFKAAVVGAAPTNMTTMARITDTPDYTMGYFGEPSAHLADLDRVSPVRMLGNVHTPVLVLHGEADTRVPIALGLEFYRALRLLGKPVKMISYPREAHWFSEPEHQADIQRRVLDWFDAYL</sequence>
<dbReference type="SUPFAM" id="SSF53474">
    <property type="entry name" value="alpha/beta-Hydrolases"/>
    <property type="match status" value="1"/>
</dbReference>
<evidence type="ECO:0000256" key="3">
    <source>
        <dbReference type="SAM" id="MobiDB-lite"/>
    </source>
</evidence>
<dbReference type="Proteomes" id="UP000249499">
    <property type="component" value="Plasmid pRt1078"/>
</dbReference>
<dbReference type="Pfam" id="PF07676">
    <property type="entry name" value="PD40"/>
    <property type="match status" value="2"/>
</dbReference>
<feature type="domain" description="Peptidase S9 prolyl oligopeptidase catalytic" evidence="4">
    <location>
        <begin position="506"/>
        <end position="705"/>
    </location>
</feature>
<dbReference type="Gene3D" id="2.130.10.10">
    <property type="entry name" value="YVTN repeat-like/Quinoprotein amine dehydrogenase"/>
    <property type="match status" value="1"/>
</dbReference>
<dbReference type="GO" id="GO:0004252">
    <property type="term" value="F:serine-type endopeptidase activity"/>
    <property type="evidence" value="ECO:0007669"/>
    <property type="project" value="TreeGrafter"/>
</dbReference>
<dbReference type="InterPro" id="IPR029058">
    <property type="entry name" value="AB_hydrolase_fold"/>
</dbReference>
<dbReference type="PANTHER" id="PTHR42776:SF27">
    <property type="entry name" value="DIPEPTIDYL PEPTIDASE FAMILY MEMBER 6"/>
    <property type="match status" value="1"/>
</dbReference>
<evidence type="ECO:0000256" key="2">
    <source>
        <dbReference type="ARBA" id="ARBA00022825"/>
    </source>
</evidence>
<dbReference type="PANTHER" id="PTHR42776">
    <property type="entry name" value="SERINE PEPTIDASE S9 FAMILY MEMBER"/>
    <property type="match status" value="1"/>
</dbReference>
<dbReference type="RefSeq" id="WP_111218068.1">
    <property type="nucleotide sequence ID" value="NZ_CP117256.1"/>
</dbReference>
<geneLocation type="plasmid" evidence="5 6">
    <name>pRt1078</name>
</geneLocation>
<evidence type="ECO:0000256" key="1">
    <source>
        <dbReference type="ARBA" id="ARBA00022801"/>
    </source>
</evidence>
<dbReference type="InterPro" id="IPR001375">
    <property type="entry name" value="Peptidase_S9_cat"/>
</dbReference>
<feature type="region of interest" description="Disordered" evidence="3">
    <location>
        <begin position="130"/>
        <end position="162"/>
    </location>
</feature>
<name>A0AAF1KGU3_9HYPH</name>
<dbReference type="EMBL" id="CP117256">
    <property type="protein sequence ID" value="WFR98027.1"/>
    <property type="molecule type" value="Genomic_DNA"/>
</dbReference>
<dbReference type="InterPro" id="IPR011042">
    <property type="entry name" value="6-blade_b-propeller_TolB-like"/>
</dbReference>